<feature type="transmembrane region" description="Helical" evidence="10">
    <location>
        <begin position="176"/>
        <end position="196"/>
    </location>
</feature>
<feature type="transmembrane region" description="Helical" evidence="10">
    <location>
        <begin position="47"/>
        <end position="66"/>
    </location>
</feature>
<feature type="transmembrane region" description="Helical" evidence="10">
    <location>
        <begin position="118"/>
        <end position="145"/>
    </location>
</feature>
<dbReference type="InterPro" id="IPR005282">
    <property type="entry name" value="LC_transporter"/>
</dbReference>
<keyword evidence="4 10" id="KW-0812">Transmembrane</keyword>
<protein>
    <recommendedName>
        <fullName evidence="13">Cystinosin</fullName>
    </recommendedName>
</protein>
<dbReference type="PANTHER" id="PTHR13131">
    <property type="entry name" value="CYSTINOSIN"/>
    <property type="match status" value="1"/>
</dbReference>
<accession>A0ABN8NW55</accession>
<evidence type="ECO:0000256" key="9">
    <source>
        <dbReference type="SAM" id="MobiDB-lite"/>
    </source>
</evidence>
<proteinExistence type="inferred from homology"/>
<sequence>MENKIILIILADVVGWGYFLCWTVSFLPQIYENWRRKCVVGFSFDMLAYFLLSYITYLIYNVTVFFDPGLVFDNSGEDNPVKTTDVVFAIVAFICTSYQGIQCLMYDRGSQKIHSSTIVVCVGCLVALFILVVLKCFGIGSWFLVLQYCGYVKLVVSFGTYSPQVWLNFKRKSTTGFHIGGVLLDFGGGVLSLLQMDIYCFIEHSINQLTGNIPKMALAVVTLLFNIILVWQHYVFYLGNELVGADEQKPLLRGAKKTKFYSVDVNSEEGDFQVTSLSLSVDENTENPRSRKSNSQESLV</sequence>
<keyword evidence="6 10" id="KW-1133">Transmembrane helix</keyword>
<comment type="catalytic activity">
    <reaction evidence="8">
        <text>L-cystine(out) + H(+)(out) = L-cystine(in) + H(+)(in)</text>
        <dbReference type="Rhea" id="RHEA:66172"/>
        <dbReference type="ChEBI" id="CHEBI:15378"/>
        <dbReference type="ChEBI" id="CHEBI:35491"/>
    </reaction>
    <physiologicalReaction direction="left-to-right" evidence="8">
        <dbReference type="Rhea" id="RHEA:66173"/>
    </physiologicalReaction>
</comment>
<keyword evidence="5" id="KW-0677">Repeat</keyword>
<dbReference type="Proteomes" id="UP001159405">
    <property type="component" value="Unassembled WGS sequence"/>
</dbReference>
<feature type="transmembrane region" description="Helical" evidence="10">
    <location>
        <begin position="6"/>
        <end position="27"/>
    </location>
</feature>
<feature type="transmembrane region" description="Helical" evidence="10">
    <location>
        <begin position="86"/>
        <end position="106"/>
    </location>
</feature>
<name>A0ABN8NW55_9CNID</name>
<evidence type="ECO:0000256" key="5">
    <source>
        <dbReference type="ARBA" id="ARBA00022737"/>
    </source>
</evidence>
<evidence type="ECO:0008006" key="13">
    <source>
        <dbReference type="Google" id="ProtNLM"/>
    </source>
</evidence>
<evidence type="ECO:0000313" key="12">
    <source>
        <dbReference type="Proteomes" id="UP001159405"/>
    </source>
</evidence>
<keyword evidence="3" id="KW-0813">Transport</keyword>
<reference evidence="11 12" key="1">
    <citation type="submission" date="2022-05" db="EMBL/GenBank/DDBJ databases">
        <authorList>
            <consortium name="Genoscope - CEA"/>
            <person name="William W."/>
        </authorList>
    </citation>
    <scope>NUCLEOTIDE SEQUENCE [LARGE SCALE GENOMIC DNA]</scope>
</reference>
<evidence type="ECO:0000313" key="11">
    <source>
        <dbReference type="EMBL" id="CAH3124659.1"/>
    </source>
</evidence>
<feature type="transmembrane region" description="Helical" evidence="10">
    <location>
        <begin position="216"/>
        <end position="239"/>
    </location>
</feature>
<keyword evidence="12" id="KW-1185">Reference proteome</keyword>
<evidence type="ECO:0000256" key="4">
    <source>
        <dbReference type="ARBA" id="ARBA00022692"/>
    </source>
</evidence>
<dbReference type="InterPro" id="IPR006603">
    <property type="entry name" value="PQ-loop_rpt"/>
</dbReference>
<evidence type="ECO:0000256" key="8">
    <source>
        <dbReference type="ARBA" id="ARBA00048473"/>
    </source>
</evidence>
<dbReference type="PANTHER" id="PTHR13131:SF5">
    <property type="entry name" value="CYSTINOSIN"/>
    <property type="match status" value="1"/>
</dbReference>
<comment type="subcellular location">
    <subcellularLocation>
        <location evidence="1">Endomembrane system</location>
        <topology evidence="1">Multi-pass membrane protein</topology>
    </subcellularLocation>
</comment>
<organism evidence="11 12">
    <name type="scientific">Porites lobata</name>
    <dbReference type="NCBI Taxonomy" id="104759"/>
    <lineage>
        <taxon>Eukaryota</taxon>
        <taxon>Metazoa</taxon>
        <taxon>Cnidaria</taxon>
        <taxon>Anthozoa</taxon>
        <taxon>Hexacorallia</taxon>
        <taxon>Scleractinia</taxon>
        <taxon>Fungiina</taxon>
        <taxon>Poritidae</taxon>
        <taxon>Porites</taxon>
    </lineage>
</organism>
<evidence type="ECO:0000256" key="7">
    <source>
        <dbReference type="ARBA" id="ARBA00023136"/>
    </source>
</evidence>
<gene>
    <name evidence="11" type="ORF">PLOB_00031442</name>
</gene>
<dbReference type="EMBL" id="CALNXK010000040">
    <property type="protein sequence ID" value="CAH3124659.1"/>
    <property type="molecule type" value="Genomic_DNA"/>
</dbReference>
<keyword evidence="7 10" id="KW-0472">Membrane</keyword>
<evidence type="ECO:0000256" key="10">
    <source>
        <dbReference type="SAM" id="Phobius"/>
    </source>
</evidence>
<feature type="region of interest" description="Disordered" evidence="9">
    <location>
        <begin position="280"/>
        <end position="300"/>
    </location>
</feature>
<comment type="similarity">
    <text evidence="2">Belongs to the cystinosin family.</text>
</comment>
<evidence type="ECO:0000256" key="6">
    <source>
        <dbReference type="ARBA" id="ARBA00022989"/>
    </source>
</evidence>
<dbReference type="SMART" id="SM00679">
    <property type="entry name" value="CTNS"/>
    <property type="match status" value="2"/>
</dbReference>
<dbReference type="Pfam" id="PF04193">
    <property type="entry name" value="PQ-loop"/>
    <property type="match status" value="2"/>
</dbReference>
<evidence type="ECO:0000256" key="3">
    <source>
        <dbReference type="ARBA" id="ARBA00022448"/>
    </source>
</evidence>
<dbReference type="Gene3D" id="1.20.1280.290">
    <property type="match status" value="2"/>
</dbReference>
<evidence type="ECO:0000256" key="2">
    <source>
        <dbReference type="ARBA" id="ARBA00006855"/>
    </source>
</evidence>
<evidence type="ECO:0000256" key="1">
    <source>
        <dbReference type="ARBA" id="ARBA00004127"/>
    </source>
</evidence>
<comment type="caution">
    <text evidence="11">The sequence shown here is derived from an EMBL/GenBank/DDBJ whole genome shotgun (WGS) entry which is preliminary data.</text>
</comment>